<keyword evidence="1" id="KW-0812">Transmembrane</keyword>
<evidence type="ECO:0000313" key="3">
    <source>
        <dbReference type="Proteomes" id="UP000030012"/>
    </source>
</evidence>
<proteinExistence type="predicted"/>
<comment type="caution">
    <text evidence="2">The sequence shown here is derived from an EMBL/GenBank/DDBJ whole genome shotgun (WGS) entry which is preliminary data.</text>
</comment>
<protein>
    <submittedName>
        <fullName evidence="2">Membrane protein</fullName>
    </submittedName>
</protein>
<accession>A0A0A0I6X7</accession>
<dbReference type="AlphaFoldDB" id="A0A0A0I6X7"/>
<dbReference type="RefSeq" id="WP_039255001.1">
    <property type="nucleotide sequence ID" value="NZ_JENJ01000024.1"/>
</dbReference>
<dbReference type="Pfam" id="PF13346">
    <property type="entry name" value="ABC2_membrane_5"/>
    <property type="match status" value="1"/>
</dbReference>
<keyword evidence="1" id="KW-1133">Transmembrane helix</keyword>
<organism evidence="2 3">
    <name type="scientific">Clostridium novyi A str. 4552</name>
    <dbReference type="NCBI Taxonomy" id="1444289"/>
    <lineage>
        <taxon>Bacteria</taxon>
        <taxon>Bacillati</taxon>
        <taxon>Bacillota</taxon>
        <taxon>Clostridia</taxon>
        <taxon>Eubacteriales</taxon>
        <taxon>Clostridiaceae</taxon>
        <taxon>Clostridium</taxon>
    </lineage>
</organism>
<feature type="transmembrane region" description="Helical" evidence="1">
    <location>
        <begin position="191"/>
        <end position="209"/>
    </location>
</feature>
<feature type="transmembrane region" description="Helical" evidence="1">
    <location>
        <begin position="87"/>
        <end position="108"/>
    </location>
</feature>
<reference evidence="2 3" key="1">
    <citation type="submission" date="2014-01" db="EMBL/GenBank/DDBJ databases">
        <title>Plasmidome dynamics in the species complex Clostridium novyi sensu lato converts strains of independent lineages into distinctly different pathogens.</title>
        <authorList>
            <person name="Skarin H."/>
            <person name="Segerman B."/>
        </authorList>
    </citation>
    <scope>NUCLEOTIDE SEQUENCE [LARGE SCALE GENOMIC DNA]</scope>
    <source>
        <strain evidence="2 3">4552</strain>
    </source>
</reference>
<dbReference type="OrthoDB" id="2917865at2"/>
<sequence>MRSLISKDIIIAKRNIIIAMILCTIFSISWAYSKEISGVLNILSLATFVSICTQGSNGYDDLNKSYMMIASLPTTREKIVNSKYVQVLFYLIIGGILIILTNTILKLLNIVSLKIIYINLIGLLLGSIFVFLYYSLYYPLYFKLGNKYISHINQMIFALLILSPSFILKVLKKHPQMNITKFIMEFNIKSLIFILVFSIIVFFTSSRISQNIYNNRELS</sequence>
<dbReference type="InterPro" id="IPR025699">
    <property type="entry name" value="ABC2_memb-like"/>
</dbReference>
<feature type="transmembrane region" description="Helical" evidence="1">
    <location>
        <begin position="115"/>
        <end position="136"/>
    </location>
</feature>
<keyword evidence="1" id="KW-0472">Membrane</keyword>
<feature type="transmembrane region" description="Helical" evidence="1">
    <location>
        <begin position="148"/>
        <end position="171"/>
    </location>
</feature>
<dbReference type="PANTHER" id="PTHR41309:SF2">
    <property type="entry name" value="MEMBRANE PROTEIN"/>
    <property type="match status" value="1"/>
</dbReference>
<evidence type="ECO:0000313" key="2">
    <source>
        <dbReference type="EMBL" id="KGM96328.1"/>
    </source>
</evidence>
<dbReference type="EMBL" id="JENJ01000024">
    <property type="protein sequence ID" value="KGM96328.1"/>
    <property type="molecule type" value="Genomic_DNA"/>
</dbReference>
<name>A0A0A0I6X7_CLONO</name>
<feature type="transmembrane region" description="Helical" evidence="1">
    <location>
        <begin position="12"/>
        <end position="32"/>
    </location>
</feature>
<gene>
    <name evidence="2" type="ORF">Z968_06775</name>
</gene>
<evidence type="ECO:0000256" key="1">
    <source>
        <dbReference type="SAM" id="Phobius"/>
    </source>
</evidence>
<dbReference type="PANTHER" id="PTHR41309">
    <property type="entry name" value="MEMBRANE PROTEIN-RELATED"/>
    <property type="match status" value="1"/>
</dbReference>
<dbReference type="Proteomes" id="UP000030012">
    <property type="component" value="Unassembled WGS sequence"/>
</dbReference>